<evidence type="ECO:0000313" key="3">
    <source>
        <dbReference type="Proteomes" id="UP001221686"/>
    </source>
</evidence>
<proteinExistence type="predicted"/>
<name>A0ABT5E8G1_9BACT</name>
<keyword evidence="3" id="KW-1185">Reference proteome</keyword>
<feature type="region of interest" description="Disordered" evidence="1">
    <location>
        <begin position="46"/>
        <end position="86"/>
    </location>
</feature>
<organism evidence="2 3">
    <name type="scientific">Nannocystis bainbridge</name>
    <dbReference type="NCBI Taxonomy" id="2995303"/>
    <lineage>
        <taxon>Bacteria</taxon>
        <taxon>Pseudomonadati</taxon>
        <taxon>Myxococcota</taxon>
        <taxon>Polyangia</taxon>
        <taxon>Nannocystales</taxon>
        <taxon>Nannocystaceae</taxon>
        <taxon>Nannocystis</taxon>
    </lineage>
</organism>
<dbReference type="EMBL" id="JAQNDL010000003">
    <property type="protein sequence ID" value="MDC0721629.1"/>
    <property type="molecule type" value="Genomic_DNA"/>
</dbReference>
<accession>A0ABT5E8G1</accession>
<gene>
    <name evidence="2" type="ORF">POL25_32270</name>
</gene>
<protein>
    <submittedName>
        <fullName evidence="2">Uncharacterized protein</fullName>
    </submittedName>
</protein>
<sequence length="324" mass="33077">MADELLNALGRLAREQRAAADADPRTGPLTADERDDLLAGVLARLQASGPAATSPQDPIAPPKLHSETSLQDPVIAPPHSETSLRGPAIAPLHSTATSLQDPAIGPAPPPSETSLQDPAIALHATATSLRDPAIAPLSADAPAPLASEPSPPAPTNLVELAPRRRARWFAGLGSLAAAAALALVLLRGGGEPSLDLPAYALVRGGDATSRAHDAPPSASLRLRVDSPVDLVLAPATPVAGPVEVRLVASQAGAARWLVPDATVSADGAIRLRGAAAWGLPAGRWQLAVLVGRPDRLPADLAAWQAATTPEWQVLALELEVVGAD</sequence>
<evidence type="ECO:0000313" key="2">
    <source>
        <dbReference type="EMBL" id="MDC0721629.1"/>
    </source>
</evidence>
<comment type="caution">
    <text evidence="2">The sequence shown here is derived from an EMBL/GenBank/DDBJ whole genome shotgun (WGS) entry which is preliminary data.</text>
</comment>
<dbReference type="RefSeq" id="WP_272090131.1">
    <property type="nucleotide sequence ID" value="NZ_JAQNDL010000003.1"/>
</dbReference>
<dbReference type="Proteomes" id="UP001221686">
    <property type="component" value="Unassembled WGS sequence"/>
</dbReference>
<reference evidence="2 3" key="1">
    <citation type="submission" date="2022-11" db="EMBL/GenBank/DDBJ databases">
        <title>Minimal conservation of predation-associated metabolite biosynthetic gene clusters underscores biosynthetic potential of Myxococcota including descriptions for ten novel species: Archangium lansinium sp. nov., Myxococcus landrumus sp. nov., Nannocystis bai.</title>
        <authorList>
            <person name="Ahearne A."/>
            <person name="Stevens C."/>
            <person name="Dowd S."/>
        </authorList>
    </citation>
    <scope>NUCLEOTIDE SEQUENCE [LARGE SCALE GENOMIC DNA]</scope>
    <source>
        <strain evidence="2 3">BB15-2</strain>
    </source>
</reference>
<evidence type="ECO:0000256" key="1">
    <source>
        <dbReference type="SAM" id="MobiDB-lite"/>
    </source>
</evidence>